<dbReference type="EMBL" id="FOGV01000010">
    <property type="protein sequence ID" value="SER98579.1"/>
    <property type="molecule type" value="Genomic_DNA"/>
</dbReference>
<comment type="caution">
    <text evidence="1">The sequence shown here is derived from an EMBL/GenBank/DDBJ whole genome shotgun (WGS) entry which is preliminary data.</text>
</comment>
<sequence length="181" mass="21324">MTTIRTNELKKALKDLDRKELIGLIEEMHDLNDDTRQFLANKFIGEDAIEAAYLKAKKQINDEFFPEEGITRLRLNVAKKAITDFKKVSGDDCRMVELMLFYVENGTEFSRRHGDMNDNFYASMISMYERALKIYQNNTDICDDFKDRFYNVVVKSKGTIWGYYEALAEMYQSAFEKKRKK</sequence>
<evidence type="ECO:0000313" key="1">
    <source>
        <dbReference type="EMBL" id="SER98579.1"/>
    </source>
</evidence>
<organism evidence="1 2">
    <name type="scientific">Salisediminibacterium halotolerans</name>
    <dbReference type="NCBI Taxonomy" id="517425"/>
    <lineage>
        <taxon>Bacteria</taxon>
        <taxon>Bacillati</taxon>
        <taxon>Bacillota</taxon>
        <taxon>Bacilli</taxon>
        <taxon>Bacillales</taxon>
        <taxon>Bacillaceae</taxon>
        <taxon>Salisediminibacterium</taxon>
    </lineage>
</organism>
<dbReference type="Pfam" id="PF19652">
    <property type="entry name" value="DUF6155"/>
    <property type="match status" value="1"/>
</dbReference>
<gene>
    <name evidence="1" type="ORF">SAMN05444126_11094</name>
</gene>
<protein>
    <submittedName>
        <fullName evidence="1">Uncharacterized protein</fullName>
    </submittedName>
</protein>
<proteinExistence type="predicted"/>
<dbReference type="AlphaFoldDB" id="A0A1H9TNS8"/>
<dbReference type="STRING" id="1464123.SAMN05444126_11094"/>
<dbReference type="RefSeq" id="WP_093072794.1">
    <property type="nucleotide sequence ID" value="NZ_FOGV01000010.1"/>
</dbReference>
<dbReference type="Proteomes" id="UP000199318">
    <property type="component" value="Unassembled WGS sequence"/>
</dbReference>
<reference evidence="2" key="1">
    <citation type="submission" date="2016-10" db="EMBL/GenBank/DDBJ databases">
        <authorList>
            <person name="de Groot N.N."/>
        </authorList>
    </citation>
    <scope>NUCLEOTIDE SEQUENCE [LARGE SCALE GENOMIC DNA]</scope>
    <source>
        <strain evidence="2">10nlg</strain>
    </source>
</reference>
<dbReference type="OrthoDB" id="9801392at2"/>
<dbReference type="InterPro" id="IPR046153">
    <property type="entry name" value="DUF6155"/>
</dbReference>
<accession>A0A1H9TNS8</accession>
<evidence type="ECO:0000313" key="2">
    <source>
        <dbReference type="Proteomes" id="UP000199318"/>
    </source>
</evidence>
<keyword evidence="2" id="KW-1185">Reference proteome</keyword>
<name>A0A1H9TNS8_9BACI</name>